<evidence type="ECO:0000256" key="1">
    <source>
        <dbReference type="ARBA" id="ARBA00000707"/>
    </source>
</evidence>
<proteinExistence type="inferred from homology"/>
<dbReference type="PANTHER" id="PTHR24006:SF687">
    <property type="entry name" value="UBIQUITIN CARBOXYL-TERMINAL HYDROLASE 10"/>
    <property type="match status" value="1"/>
</dbReference>
<keyword evidence="6" id="KW-0378">Hydrolase</keyword>
<evidence type="ECO:0000256" key="5">
    <source>
        <dbReference type="ARBA" id="ARBA00022786"/>
    </source>
</evidence>
<dbReference type="GO" id="GO:0005634">
    <property type="term" value="C:nucleus"/>
    <property type="evidence" value="ECO:0007669"/>
    <property type="project" value="TreeGrafter"/>
</dbReference>
<feature type="compositionally biased region" description="Low complexity" evidence="8">
    <location>
        <begin position="401"/>
        <end position="419"/>
    </location>
</feature>
<dbReference type="InterPro" id="IPR018200">
    <property type="entry name" value="USP_CS"/>
</dbReference>
<dbReference type="CDD" id="cd02257">
    <property type="entry name" value="Peptidase_C19"/>
    <property type="match status" value="1"/>
</dbReference>
<dbReference type="Gene3D" id="3.90.70.10">
    <property type="entry name" value="Cysteine proteinases"/>
    <property type="match status" value="1"/>
</dbReference>
<feature type="compositionally biased region" description="Polar residues" evidence="8">
    <location>
        <begin position="474"/>
        <end position="487"/>
    </location>
</feature>
<dbReference type="InterPro" id="IPR028889">
    <property type="entry name" value="USP"/>
</dbReference>
<evidence type="ECO:0000256" key="6">
    <source>
        <dbReference type="ARBA" id="ARBA00022801"/>
    </source>
</evidence>
<dbReference type="GO" id="GO:0010506">
    <property type="term" value="P:regulation of autophagy"/>
    <property type="evidence" value="ECO:0007669"/>
    <property type="project" value="TreeGrafter"/>
</dbReference>
<feature type="compositionally biased region" description="Pro residues" evidence="8">
    <location>
        <begin position="362"/>
        <end position="377"/>
    </location>
</feature>
<feature type="compositionally biased region" description="Basic and acidic residues" evidence="8">
    <location>
        <begin position="751"/>
        <end position="763"/>
    </location>
</feature>
<dbReference type="SUPFAM" id="SSF54001">
    <property type="entry name" value="Cysteine proteinases"/>
    <property type="match status" value="1"/>
</dbReference>
<accession>A0A1X7VDR7</accession>
<dbReference type="PANTHER" id="PTHR24006">
    <property type="entry name" value="UBIQUITIN CARBOXYL-TERMINAL HYDROLASE"/>
    <property type="match status" value="1"/>
</dbReference>
<evidence type="ECO:0000256" key="4">
    <source>
        <dbReference type="ARBA" id="ARBA00022670"/>
    </source>
</evidence>
<feature type="region of interest" description="Disordered" evidence="8">
    <location>
        <begin position="256"/>
        <end position="566"/>
    </location>
</feature>
<evidence type="ECO:0000256" key="3">
    <source>
        <dbReference type="ARBA" id="ARBA00012759"/>
    </source>
</evidence>
<feature type="compositionally biased region" description="Polar residues" evidence="8">
    <location>
        <begin position="381"/>
        <end position="400"/>
    </location>
</feature>
<dbReference type="PROSITE" id="PS00973">
    <property type="entry name" value="USP_2"/>
    <property type="match status" value="1"/>
</dbReference>
<dbReference type="GO" id="GO:0016579">
    <property type="term" value="P:protein deubiquitination"/>
    <property type="evidence" value="ECO:0007669"/>
    <property type="project" value="InterPro"/>
</dbReference>
<name>A0A1X7VDR7_AMPQE</name>
<feature type="compositionally biased region" description="Polar residues" evidence="8">
    <location>
        <begin position="313"/>
        <end position="324"/>
    </location>
</feature>
<dbReference type="GO" id="GO:0004843">
    <property type="term" value="F:cysteine-type deubiquitinase activity"/>
    <property type="evidence" value="ECO:0007669"/>
    <property type="project" value="UniProtKB-EC"/>
</dbReference>
<dbReference type="GO" id="GO:0006508">
    <property type="term" value="P:proteolysis"/>
    <property type="evidence" value="ECO:0007669"/>
    <property type="project" value="UniProtKB-KW"/>
</dbReference>
<feature type="compositionally biased region" description="Basic and acidic residues" evidence="8">
    <location>
        <begin position="459"/>
        <end position="473"/>
    </location>
</feature>
<dbReference type="InterPro" id="IPR038765">
    <property type="entry name" value="Papain-like_cys_pep_sf"/>
</dbReference>
<dbReference type="AlphaFoldDB" id="A0A1X7VDR7"/>
<feature type="region of interest" description="Disordered" evidence="8">
    <location>
        <begin position="65"/>
        <end position="90"/>
    </location>
</feature>
<feature type="compositionally biased region" description="Polar residues" evidence="8">
    <location>
        <begin position="531"/>
        <end position="543"/>
    </location>
</feature>
<feature type="domain" description="USP" evidence="9">
    <location>
        <begin position="604"/>
        <end position="979"/>
    </location>
</feature>
<protein>
    <recommendedName>
        <fullName evidence="3">ubiquitinyl hydrolase 1</fullName>
        <ecNumber evidence="3">3.4.19.12</ecNumber>
    </recommendedName>
</protein>
<dbReference type="GO" id="GO:0005829">
    <property type="term" value="C:cytosol"/>
    <property type="evidence" value="ECO:0007669"/>
    <property type="project" value="TreeGrafter"/>
</dbReference>
<feature type="compositionally biased region" description="Basic and acidic residues" evidence="8">
    <location>
        <begin position="502"/>
        <end position="512"/>
    </location>
</feature>
<dbReference type="EC" id="3.4.19.12" evidence="3"/>
<feature type="compositionally biased region" description="Polar residues" evidence="8">
    <location>
        <begin position="429"/>
        <end position="444"/>
    </location>
</feature>
<evidence type="ECO:0000256" key="7">
    <source>
        <dbReference type="ARBA" id="ARBA00022807"/>
    </source>
</evidence>
<reference evidence="10" key="1">
    <citation type="submission" date="2017-05" db="UniProtKB">
        <authorList>
            <consortium name="EnsemblMetazoa"/>
        </authorList>
    </citation>
    <scope>IDENTIFICATION</scope>
</reference>
<dbReference type="InterPro" id="IPR001394">
    <property type="entry name" value="Peptidase_C19_UCH"/>
</dbReference>
<dbReference type="EnsemblMetazoa" id="Aqu2.1.37879_001">
    <property type="protein sequence ID" value="Aqu2.1.37879_001"/>
    <property type="gene ID" value="Aqu2.1.37879"/>
</dbReference>
<feature type="compositionally biased region" description="Low complexity" evidence="8">
    <location>
        <begin position="289"/>
        <end position="305"/>
    </location>
</feature>
<keyword evidence="4" id="KW-0645">Protease</keyword>
<evidence type="ECO:0000256" key="8">
    <source>
        <dbReference type="SAM" id="MobiDB-lite"/>
    </source>
</evidence>
<dbReference type="Pfam" id="PF00443">
    <property type="entry name" value="UCH"/>
    <property type="match status" value="1"/>
</dbReference>
<dbReference type="STRING" id="400682.A0A1X7VDR7"/>
<dbReference type="InParanoid" id="A0A1X7VDR7"/>
<dbReference type="InterPro" id="IPR050164">
    <property type="entry name" value="Peptidase_C19"/>
</dbReference>
<feature type="region of interest" description="Disordered" evidence="8">
    <location>
        <begin position="739"/>
        <end position="782"/>
    </location>
</feature>
<comment type="similarity">
    <text evidence="2">Belongs to the peptidase C19 family. USP10 subfamily.</text>
</comment>
<evidence type="ECO:0000256" key="2">
    <source>
        <dbReference type="ARBA" id="ARBA00005427"/>
    </source>
</evidence>
<comment type="catalytic activity">
    <reaction evidence="1">
        <text>Thiol-dependent hydrolysis of ester, thioester, amide, peptide and isopeptide bonds formed by the C-terminal Gly of ubiquitin (a 76-residue protein attached to proteins as an intracellular targeting signal).</text>
        <dbReference type="EC" id="3.4.19.12"/>
    </reaction>
</comment>
<evidence type="ECO:0000313" key="10">
    <source>
        <dbReference type="EnsemblMetazoa" id="Aqu2.1.37879_001"/>
    </source>
</evidence>
<organism evidence="10">
    <name type="scientific">Amphimedon queenslandica</name>
    <name type="common">Sponge</name>
    <dbReference type="NCBI Taxonomy" id="400682"/>
    <lineage>
        <taxon>Eukaryota</taxon>
        <taxon>Metazoa</taxon>
        <taxon>Porifera</taxon>
        <taxon>Demospongiae</taxon>
        <taxon>Heteroscleromorpha</taxon>
        <taxon>Haplosclerida</taxon>
        <taxon>Niphatidae</taxon>
        <taxon>Amphimedon</taxon>
    </lineage>
</organism>
<evidence type="ECO:0000259" key="9">
    <source>
        <dbReference type="PROSITE" id="PS50235"/>
    </source>
</evidence>
<dbReference type="OrthoDB" id="429671at2759"/>
<keyword evidence="7" id="KW-0788">Thiol protease</keyword>
<dbReference type="PROSITE" id="PS50235">
    <property type="entry name" value="USP_3"/>
    <property type="match status" value="1"/>
</dbReference>
<keyword evidence="5" id="KW-0833">Ubl conjugation pathway</keyword>
<sequence length="1005" mass="109300">MNIIKSRCHVTGHAAERTCLLVQGSMSKEEEKESVAFGDFSFDEVKVLLNDNESAVLFSDPVSVGGNGGSSDSKRHQYSTAAAPNSPGGLYPTTIAPPTVPPTFPGPPEFLFSIPSADYTKNYQFGSLPTTLVMSVPQVGSFVSAGPPLNSVSGGRGPVRLNVFAKEFVPTYVPPHLSIISKGEGVVMGGAYTMPPIIPQPFMFSHPSYGAPPIIYPTIPLQMMGHTHVGIRPSGGAGPQVAVVAPYRAAHEARPLFVPPEKNYERMGDSMSDETGGGGSNQIKSLSLSPQATPTAMPTTARSSSVGDVRGLGTSNNDNVNGRSQGDDEENEVKVDDVQQQPTDDQEVLSDSKGNSSSPSGQSPPPPPTPPSSPPTFPSADVNSTDSIPKPAQNESTISPIDTNINNDCTTTMDDTCNNGRPLDEDTGDTGQLDHTNDTDQWSPPQDDKPHPQCNKPHPSNDKPHPPNDKHIIESQSDSVTISNRPHPSNDKSHPSNVTVSDKPHLPSDKSNGKGATGNSSLRSWAAVVGKNSQQAPPTSQGPRPNKDSSSKVGMASKPGGMAEGLSKDELSKLEEMKIQRLKHFGRQLEGRPLNHNSISILPRGLLNSSNHCFIHAPLQALISCPEFTNLLRSLSLPKTPSNDASSLATIVTENMVKFIEHFSSTYPLKPSYDSNGRRKKLRDFSYEKPFRPDFIYEILPKIKSSLSIQGRQEDAEEFLSCFLNKLHEEMVAAKQSVLTPPPTTSANETQELKTGDNERGGAEEEEEWQEVGPKNKSTITRQTEYLSSPISEIFGGRYHSTLHRQGMKVSATVEPFFSLLLDIKQDSVKSVRDALELLATKEPVDLPEKDGIGATRRTTLIHLPHILILQLKRFIFEGSKCLKLHKNISYDHELEIPKELLAPPVKGKITASQRSYTLWAIVYHCGESPNGGHYITEAYHQQYGGWLRYDDNYVKPVNSDQLFRLAHRVPYLFFYRQSESGASGSLGFTNSASNHHTSGGSGRY</sequence>